<reference evidence="3" key="1">
    <citation type="journal article" date="2019" name="Int. J. Syst. Evol. Microbiol.">
        <title>The Global Catalogue of Microorganisms (GCM) 10K type strain sequencing project: providing services to taxonomists for standard genome sequencing and annotation.</title>
        <authorList>
            <consortium name="The Broad Institute Genomics Platform"/>
            <consortium name="The Broad Institute Genome Sequencing Center for Infectious Disease"/>
            <person name="Wu L."/>
            <person name="Ma J."/>
        </authorList>
    </citation>
    <scope>NUCLEOTIDE SEQUENCE [LARGE SCALE GENOMIC DNA]</scope>
    <source>
        <strain evidence="3">JCM 30234</strain>
    </source>
</reference>
<dbReference type="Proteomes" id="UP001596620">
    <property type="component" value="Unassembled WGS sequence"/>
</dbReference>
<name>A0ABW2UTP1_9BACI</name>
<dbReference type="Pfam" id="PF00665">
    <property type="entry name" value="rve"/>
    <property type="match status" value="1"/>
</dbReference>
<evidence type="ECO:0000259" key="1">
    <source>
        <dbReference type="PROSITE" id="PS50994"/>
    </source>
</evidence>
<organism evidence="2 3">
    <name type="scientific">Lentibacillus kimchii</name>
    <dbReference type="NCBI Taxonomy" id="1542911"/>
    <lineage>
        <taxon>Bacteria</taxon>
        <taxon>Bacillati</taxon>
        <taxon>Bacillota</taxon>
        <taxon>Bacilli</taxon>
        <taxon>Bacillales</taxon>
        <taxon>Bacillaceae</taxon>
        <taxon>Lentibacillus</taxon>
    </lineage>
</organism>
<dbReference type="InterPro" id="IPR012337">
    <property type="entry name" value="RNaseH-like_sf"/>
</dbReference>
<keyword evidence="3" id="KW-1185">Reference proteome</keyword>
<protein>
    <submittedName>
        <fullName evidence="2">Transposase</fullName>
    </submittedName>
</protein>
<feature type="domain" description="Integrase catalytic" evidence="1">
    <location>
        <begin position="59"/>
        <end position="170"/>
    </location>
</feature>
<sequence length="170" mass="20342">MEIGKRLDLNGYRTVTYELEKEGVYISESSAYRYMRKHGLIIPKGEPKREPAGDEWRHKPTRPNENWHTDITYIWISGYGFYYLFTYLDGFSRYVIHSELRMSMTVEDTIDTLKHALQKASLPEDHQLKLVTDNGSQYRSNRFKRYLEKQHIYQIRTAYKHPETNGKIER</sequence>
<dbReference type="InterPro" id="IPR036397">
    <property type="entry name" value="RNaseH_sf"/>
</dbReference>
<dbReference type="PANTHER" id="PTHR46889">
    <property type="entry name" value="TRANSPOSASE INSF FOR INSERTION SEQUENCE IS3B-RELATED"/>
    <property type="match status" value="1"/>
</dbReference>
<dbReference type="EMBL" id="JBHTGR010000003">
    <property type="protein sequence ID" value="MFC7746031.1"/>
    <property type="molecule type" value="Genomic_DNA"/>
</dbReference>
<dbReference type="RefSeq" id="WP_382357518.1">
    <property type="nucleotide sequence ID" value="NZ_JBHTGR010000003.1"/>
</dbReference>
<accession>A0ABW2UTP1</accession>
<dbReference type="SUPFAM" id="SSF53098">
    <property type="entry name" value="Ribonuclease H-like"/>
    <property type="match status" value="1"/>
</dbReference>
<gene>
    <name evidence="2" type="ORF">ACFQU8_02095</name>
</gene>
<comment type="caution">
    <text evidence="2">The sequence shown here is derived from an EMBL/GenBank/DDBJ whole genome shotgun (WGS) entry which is preliminary data.</text>
</comment>
<dbReference type="InterPro" id="IPR050900">
    <property type="entry name" value="Transposase_IS3/IS150/IS904"/>
</dbReference>
<dbReference type="InterPro" id="IPR001584">
    <property type="entry name" value="Integrase_cat-core"/>
</dbReference>
<evidence type="ECO:0000313" key="3">
    <source>
        <dbReference type="Proteomes" id="UP001596620"/>
    </source>
</evidence>
<dbReference type="PANTHER" id="PTHR46889:SF4">
    <property type="entry name" value="TRANSPOSASE INSO FOR INSERTION SEQUENCE ELEMENT IS911B-RELATED"/>
    <property type="match status" value="1"/>
</dbReference>
<proteinExistence type="predicted"/>
<evidence type="ECO:0000313" key="2">
    <source>
        <dbReference type="EMBL" id="MFC7746031.1"/>
    </source>
</evidence>
<dbReference type="PROSITE" id="PS50994">
    <property type="entry name" value="INTEGRASE"/>
    <property type="match status" value="1"/>
</dbReference>
<dbReference type="Gene3D" id="3.30.420.10">
    <property type="entry name" value="Ribonuclease H-like superfamily/Ribonuclease H"/>
    <property type="match status" value="1"/>
</dbReference>